<feature type="chain" id="PRO_5012754546" evidence="1">
    <location>
        <begin position="25"/>
        <end position="280"/>
    </location>
</feature>
<dbReference type="EMBL" id="MTYJ01000053">
    <property type="protein sequence ID" value="OQV18115.1"/>
    <property type="molecule type" value="Genomic_DNA"/>
</dbReference>
<dbReference type="Proteomes" id="UP000192578">
    <property type="component" value="Unassembled WGS sequence"/>
</dbReference>
<sequence>MSKFSGLLSVVALLLAIAVGQIASRSLQGSELDDYDQNVASGGYGSLADNEQLQDEDAGSDDPEQRALIRSVTASRFIGGGLGGFGGLGFGGLGYGGLGLGGLGLGLGYGGLGFGGLYGGLGGFGVGYRGIGYGGFGGFWDEDQNSTAGALVNGTVSNSTDSAASSNIDSSSESSAEVPAAEEDARKSILLRIPNRVMRKLIKWFAVSDLSASEDANNFYTVVLDMTGVDLRKHHSRRRFMADRFRRRNRANRIFLIAPDRSSANEDKWNNLAQFQMDGQ</sequence>
<protein>
    <submittedName>
        <fullName evidence="2">Uncharacterized protein</fullName>
    </submittedName>
</protein>
<evidence type="ECO:0000256" key="1">
    <source>
        <dbReference type="SAM" id="SignalP"/>
    </source>
</evidence>
<feature type="signal peptide" evidence="1">
    <location>
        <begin position="1"/>
        <end position="24"/>
    </location>
</feature>
<accession>A0A1W0WSE7</accession>
<keyword evidence="3" id="KW-1185">Reference proteome</keyword>
<dbReference type="AlphaFoldDB" id="A0A1W0WSE7"/>
<evidence type="ECO:0000313" key="3">
    <source>
        <dbReference type="Proteomes" id="UP000192578"/>
    </source>
</evidence>
<proteinExistence type="predicted"/>
<gene>
    <name evidence="2" type="ORF">BV898_07885</name>
</gene>
<reference evidence="3" key="1">
    <citation type="submission" date="2017-01" db="EMBL/GenBank/DDBJ databases">
        <title>Comparative genomics of anhydrobiosis in the tardigrade Hypsibius dujardini.</title>
        <authorList>
            <person name="Yoshida Y."/>
            <person name="Koutsovoulos G."/>
            <person name="Laetsch D."/>
            <person name="Stevens L."/>
            <person name="Kumar S."/>
            <person name="Horikawa D."/>
            <person name="Ishino K."/>
            <person name="Komine S."/>
            <person name="Tomita M."/>
            <person name="Blaxter M."/>
            <person name="Arakawa K."/>
        </authorList>
    </citation>
    <scope>NUCLEOTIDE SEQUENCE [LARGE SCALE GENOMIC DNA]</scope>
    <source>
        <strain evidence="3">Z151</strain>
    </source>
</reference>
<name>A0A1W0WSE7_HYPEX</name>
<evidence type="ECO:0000313" key="2">
    <source>
        <dbReference type="EMBL" id="OQV18115.1"/>
    </source>
</evidence>
<keyword evidence="1" id="KW-0732">Signal</keyword>
<organism evidence="2 3">
    <name type="scientific">Hypsibius exemplaris</name>
    <name type="common">Freshwater tardigrade</name>
    <dbReference type="NCBI Taxonomy" id="2072580"/>
    <lineage>
        <taxon>Eukaryota</taxon>
        <taxon>Metazoa</taxon>
        <taxon>Ecdysozoa</taxon>
        <taxon>Tardigrada</taxon>
        <taxon>Eutardigrada</taxon>
        <taxon>Parachela</taxon>
        <taxon>Hypsibioidea</taxon>
        <taxon>Hypsibiidae</taxon>
        <taxon>Hypsibius</taxon>
    </lineage>
</organism>
<comment type="caution">
    <text evidence="2">The sequence shown here is derived from an EMBL/GenBank/DDBJ whole genome shotgun (WGS) entry which is preliminary data.</text>
</comment>